<evidence type="ECO:0000313" key="2">
    <source>
        <dbReference type="Proteomes" id="UP000594364"/>
    </source>
</evidence>
<dbReference type="EMBL" id="CP031388">
    <property type="protein sequence ID" value="QPH05802.1"/>
    <property type="molecule type" value="Genomic_DNA"/>
</dbReference>
<accession>A0A7S9KV29</accession>
<protein>
    <submittedName>
        <fullName evidence="1">Uncharacterized protein</fullName>
    </submittedName>
</protein>
<sequence>MFGFSAYNYVHIELGRRCGICDENFIDEDQVLILLGNDNSTAYLKHTILEL</sequence>
<evidence type="ECO:0000313" key="1">
    <source>
        <dbReference type="EMBL" id="QPH05802.1"/>
    </source>
</evidence>
<proteinExistence type="predicted"/>
<dbReference type="Proteomes" id="UP000594364">
    <property type="component" value="Chromosome 4"/>
</dbReference>
<name>A0A7S9KV29_EPIFF</name>
<organism evidence="1 2">
    <name type="scientific">Epichloe festucae (strain Fl1)</name>
    <dbReference type="NCBI Taxonomy" id="877507"/>
    <lineage>
        <taxon>Eukaryota</taxon>
        <taxon>Fungi</taxon>
        <taxon>Dikarya</taxon>
        <taxon>Ascomycota</taxon>
        <taxon>Pezizomycotina</taxon>
        <taxon>Sordariomycetes</taxon>
        <taxon>Hypocreomycetidae</taxon>
        <taxon>Hypocreales</taxon>
        <taxon>Clavicipitaceae</taxon>
        <taxon>Epichloe</taxon>
    </lineage>
</organism>
<reference evidence="1 2" key="1">
    <citation type="journal article" date="2018" name="PLoS Genet.">
        <title>Repeat elements organise 3D genome structure and mediate transcription in the filamentous fungus Epichloe festucae.</title>
        <authorList>
            <person name="Winter D.J."/>
            <person name="Ganley A.R.D."/>
            <person name="Young C.A."/>
            <person name="Liachko I."/>
            <person name="Schardl C.L."/>
            <person name="Dupont P.Y."/>
            <person name="Berry D."/>
            <person name="Ram A."/>
            <person name="Scott B."/>
            <person name="Cox M.P."/>
        </authorList>
    </citation>
    <scope>NUCLEOTIDE SEQUENCE [LARGE SCALE GENOMIC DNA]</scope>
    <source>
        <strain evidence="1 2">Fl1</strain>
    </source>
</reference>
<keyword evidence="2" id="KW-1185">Reference proteome</keyword>
<gene>
    <name evidence="1" type="ORF">C2857_003812</name>
</gene>
<dbReference type="AlphaFoldDB" id="A0A7S9KV29"/>